<evidence type="ECO:0000313" key="2">
    <source>
        <dbReference type="Proteomes" id="UP001143856"/>
    </source>
</evidence>
<accession>A0ACC1PSG7</accession>
<protein>
    <submittedName>
        <fullName evidence="1">Uncharacterized protein</fullName>
    </submittedName>
</protein>
<keyword evidence="2" id="KW-1185">Reference proteome</keyword>
<proteinExistence type="predicted"/>
<comment type="caution">
    <text evidence="1">The sequence shown here is derived from an EMBL/GenBank/DDBJ whole genome shotgun (WGS) entry which is preliminary data.</text>
</comment>
<sequence length="361" mass="40205">MTRDDGGDASAASEYLDDERFHRSFTLPPSAARTTEFKVTYADFGHQNADRVLLVCGPLVGTRFLLPTKDKLAQKYGVRIISPDRPGFGGTTDIGPPDRVRVWLEIVEALLKHLAISHVSLLGYSGGSVYAMNVLLHQRHLLHPTRPYVAICTPWVHPSHSGVSMLKLAGFMPNALVGNFDRMVHFFHTNISPAVKFSTDLSGLMKPLGQRPDVIVPEADPHAVAFEEDLFPEIIRRINAEDMRGLGQDSLLLLKRDEYPGCWGAWGDYDTLVPLLARAEMERRTTGSSDISPLRVDVFYAESDMIIGSTAAPTWFDSCWRPEQRGDHIQYSSATIPKTIHDSILDLRYGVAERIFQGMST</sequence>
<dbReference type="EMBL" id="JAPDGR010000040">
    <property type="protein sequence ID" value="KAJ2997963.1"/>
    <property type="molecule type" value="Genomic_DNA"/>
</dbReference>
<evidence type="ECO:0000313" key="1">
    <source>
        <dbReference type="EMBL" id="KAJ2997963.1"/>
    </source>
</evidence>
<gene>
    <name evidence="1" type="ORF">NUW58_g471</name>
</gene>
<dbReference type="Proteomes" id="UP001143856">
    <property type="component" value="Unassembled WGS sequence"/>
</dbReference>
<organism evidence="1 2">
    <name type="scientific">Xylaria curta</name>
    <dbReference type="NCBI Taxonomy" id="42375"/>
    <lineage>
        <taxon>Eukaryota</taxon>
        <taxon>Fungi</taxon>
        <taxon>Dikarya</taxon>
        <taxon>Ascomycota</taxon>
        <taxon>Pezizomycotina</taxon>
        <taxon>Sordariomycetes</taxon>
        <taxon>Xylariomycetidae</taxon>
        <taxon>Xylariales</taxon>
        <taxon>Xylariaceae</taxon>
        <taxon>Xylaria</taxon>
    </lineage>
</organism>
<name>A0ACC1PSG7_9PEZI</name>
<reference evidence="1" key="1">
    <citation type="submission" date="2022-10" db="EMBL/GenBank/DDBJ databases">
        <title>Genome Sequence of Xylaria curta.</title>
        <authorList>
            <person name="Buettner E."/>
        </authorList>
    </citation>
    <scope>NUCLEOTIDE SEQUENCE</scope>
    <source>
        <strain evidence="1">Babe10</strain>
    </source>
</reference>